<evidence type="ECO:0000256" key="1">
    <source>
        <dbReference type="ARBA" id="ARBA00022723"/>
    </source>
</evidence>
<dbReference type="SUPFAM" id="SSF53927">
    <property type="entry name" value="Cytidine deaminase-like"/>
    <property type="match status" value="1"/>
</dbReference>
<dbReference type="GO" id="GO:0008270">
    <property type="term" value="F:zinc ion binding"/>
    <property type="evidence" value="ECO:0007669"/>
    <property type="project" value="InterPro"/>
</dbReference>
<dbReference type="InterPro" id="IPR002125">
    <property type="entry name" value="CMP_dCMP_dom"/>
</dbReference>
<feature type="domain" description="CMP/dCMP-type deaminase" evidence="3">
    <location>
        <begin position="2"/>
        <end position="125"/>
    </location>
</feature>
<evidence type="ECO:0000313" key="5">
    <source>
        <dbReference type="Proteomes" id="UP000245396"/>
    </source>
</evidence>
<dbReference type="Pfam" id="PF00383">
    <property type="entry name" value="dCMP_cyt_deam_1"/>
    <property type="match status" value="1"/>
</dbReference>
<evidence type="ECO:0000256" key="2">
    <source>
        <dbReference type="ARBA" id="ARBA00022833"/>
    </source>
</evidence>
<keyword evidence="1" id="KW-0479">Metal-binding</keyword>
<dbReference type="AlphaFoldDB" id="A0A316CNL7"/>
<dbReference type="InterPro" id="IPR016192">
    <property type="entry name" value="APOBEC/CMP_deaminase_Zn-bd"/>
</dbReference>
<dbReference type="PANTHER" id="PTHR11079:SF161">
    <property type="entry name" value="CMP_DCMP-TYPE DEAMINASE DOMAIN-CONTAINING PROTEIN"/>
    <property type="match status" value="1"/>
</dbReference>
<dbReference type="PANTHER" id="PTHR11079">
    <property type="entry name" value="CYTOSINE DEAMINASE FAMILY MEMBER"/>
    <property type="match status" value="1"/>
</dbReference>
<dbReference type="PROSITE" id="PS00903">
    <property type="entry name" value="CYT_DCMP_DEAMINASES_1"/>
    <property type="match status" value="1"/>
</dbReference>
<evidence type="ECO:0000313" key="4">
    <source>
        <dbReference type="EMBL" id="PWJ83744.1"/>
    </source>
</evidence>
<keyword evidence="2" id="KW-0862">Zinc</keyword>
<dbReference type="GO" id="GO:0006152">
    <property type="term" value="P:purine nucleoside catabolic process"/>
    <property type="evidence" value="ECO:0007669"/>
    <property type="project" value="TreeGrafter"/>
</dbReference>
<reference evidence="4 5" key="1">
    <citation type="submission" date="2018-05" db="EMBL/GenBank/DDBJ databases">
        <title>Genomic Encyclopedia of Type Strains, Phase IV (KMG-IV): sequencing the most valuable type-strain genomes for metagenomic binning, comparative biology and taxonomic classification.</title>
        <authorList>
            <person name="Goeker M."/>
        </authorList>
    </citation>
    <scope>NUCLEOTIDE SEQUENCE [LARGE SCALE GENOMIC DNA]</scope>
    <source>
        <strain evidence="4 5">DSM 6986</strain>
    </source>
</reference>
<dbReference type="GO" id="GO:0047974">
    <property type="term" value="F:guanosine deaminase activity"/>
    <property type="evidence" value="ECO:0007669"/>
    <property type="project" value="TreeGrafter"/>
</dbReference>
<accession>A0A316CNL7</accession>
<dbReference type="InterPro" id="IPR016193">
    <property type="entry name" value="Cytidine_deaminase-like"/>
</dbReference>
<dbReference type="Gene3D" id="3.40.140.10">
    <property type="entry name" value="Cytidine Deaminase, domain 2"/>
    <property type="match status" value="1"/>
</dbReference>
<evidence type="ECO:0000259" key="3">
    <source>
        <dbReference type="PROSITE" id="PS51747"/>
    </source>
</evidence>
<dbReference type="Proteomes" id="UP000245396">
    <property type="component" value="Unassembled WGS sequence"/>
</dbReference>
<keyword evidence="5" id="KW-1185">Reference proteome</keyword>
<sequence length="157" mass="16756">MSDAKGFLRQAVELARANVEAGGRPFGAVVVSGGEIIATAVNEMHLSHDVTDHAELLAIRVAARTHGPDALKGSSVYASGHPCPMCMAAMRLAGVGTVAYAYSNEDGAPFNLSTAEIYAELKRPFAEQSMTISHLPLESKPGQNLYEQWAEARDSRK</sequence>
<proteinExistence type="predicted"/>
<gene>
    <name evidence="4" type="ORF">C7441_108138</name>
</gene>
<protein>
    <submittedName>
        <fullName evidence="4">tRNA(Arg) A34 adenosine deaminase TadA</fullName>
    </submittedName>
</protein>
<organism evidence="4 5">
    <name type="scientific">Pseudaminobacter salicylatoxidans</name>
    <dbReference type="NCBI Taxonomy" id="93369"/>
    <lineage>
        <taxon>Bacteria</taxon>
        <taxon>Pseudomonadati</taxon>
        <taxon>Pseudomonadota</taxon>
        <taxon>Alphaproteobacteria</taxon>
        <taxon>Hyphomicrobiales</taxon>
        <taxon>Phyllobacteriaceae</taxon>
        <taxon>Pseudaminobacter</taxon>
    </lineage>
</organism>
<dbReference type="RefSeq" id="WP_109613257.1">
    <property type="nucleotide sequence ID" value="NZ_QGGG01000008.1"/>
</dbReference>
<dbReference type="CDD" id="cd01285">
    <property type="entry name" value="nucleoside_deaminase"/>
    <property type="match status" value="1"/>
</dbReference>
<comment type="caution">
    <text evidence="4">The sequence shown here is derived from an EMBL/GenBank/DDBJ whole genome shotgun (WGS) entry which is preliminary data.</text>
</comment>
<dbReference type="OrthoDB" id="9802676at2"/>
<dbReference type="PROSITE" id="PS51747">
    <property type="entry name" value="CYT_DCMP_DEAMINASES_2"/>
    <property type="match status" value="1"/>
</dbReference>
<dbReference type="EMBL" id="QGGG01000008">
    <property type="protein sequence ID" value="PWJ83744.1"/>
    <property type="molecule type" value="Genomic_DNA"/>
</dbReference>
<name>A0A316CNL7_PSESE</name>